<evidence type="ECO:0000259" key="3">
    <source>
        <dbReference type="Pfam" id="PF24346"/>
    </source>
</evidence>
<evidence type="ECO:0000259" key="2">
    <source>
        <dbReference type="Pfam" id="PF01345"/>
    </source>
</evidence>
<dbReference type="EMBL" id="FWXT01000006">
    <property type="protein sequence ID" value="SMD08141.1"/>
    <property type="molecule type" value="Genomic_DNA"/>
</dbReference>
<dbReference type="Gene3D" id="2.60.40.10">
    <property type="entry name" value="Immunoglobulins"/>
    <property type="match status" value="4"/>
</dbReference>
<proteinExistence type="predicted"/>
<dbReference type="OrthoDB" id="5726170at2"/>
<evidence type="ECO:0000313" key="4">
    <source>
        <dbReference type="EMBL" id="SMD08141.1"/>
    </source>
</evidence>
<protein>
    <submittedName>
        <fullName evidence="4">Conserved repeat domain-containing protein/gliding motility-associated C-terminal domain-containing protein</fullName>
    </submittedName>
</protein>
<dbReference type="Pfam" id="PF24346">
    <property type="entry name" value="DUF7507"/>
    <property type="match status" value="9"/>
</dbReference>
<dbReference type="InterPro" id="IPR051172">
    <property type="entry name" value="Chlamydia_OmcB"/>
</dbReference>
<feature type="domain" description="DUF7507" evidence="3">
    <location>
        <begin position="1004"/>
        <end position="1095"/>
    </location>
</feature>
<feature type="domain" description="DUF7507" evidence="3">
    <location>
        <begin position="519"/>
        <end position="612"/>
    </location>
</feature>
<feature type="domain" description="DUF7507" evidence="3">
    <location>
        <begin position="884"/>
        <end position="975"/>
    </location>
</feature>
<keyword evidence="5" id="KW-1185">Reference proteome</keyword>
<reference evidence="5" key="1">
    <citation type="submission" date="2017-04" db="EMBL/GenBank/DDBJ databases">
        <authorList>
            <person name="Varghese N."/>
            <person name="Submissions S."/>
        </authorList>
    </citation>
    <scope>NUCLEOTIDE SEQUENCE [LARGE SCALE GENOMIC DNA]</scope>
    <source>
        <strain evidence="5">DSM 12126</strain>
    </source>
</reference>
<feature type="non-terminal residue" evidence="4">
    <location>
        <position position="1"/>
    </location>
</feature>
<feature type="domain" description="DUF11" evidence="2">
    <location>
        <begin position="1125"/>
        <end position="1223"/>
    </location>
</feature>
<dbReference type="STRING" id="151894.SAMN04488524_4722"/>
<dbReference type="InterPro" id="IPR006626">
    <property type="entry name" value="PbH1"/>
</dbReference>
<feature type="domain" description="DUF7507" evidence="3">
    <location>
        <begin position="640"/>
        <end position="734"/>
    </location>
</feature>
<dbReference type="InterPro" id="IPR055354">
    <property type="entry name" value="DUF7507"/>
</dbReference>
<feature type="domain" description="DUF7507" evidence="3">
    <location>
        <begin position="35"/>
        <end position="131"/>
    </location>
</feature>
<sequence>ATTPGGTGLTPVLSDDPAKPGTADPTVIAIAANAGLSLSKVATNTGSKAGDVINYSMVLSNTGNVTLSNVTVSDAGADAGSISPAAIASLAPGASATVTASHTLSQAEVNAGSYSNQASVLGSTPGGTTLTPVLSDDPNTTAVQDATHITILPRGSLSLSKAAGNTGNKAGDVINYTLVVKNTGNVTLTDIHVDDAGADAGSVNPATIASLAPNASATVTASYTLTQADVDAGNYANQAGAKGKMPDGSVLNAVVSDNPATPAPDDATVILIAPAAQLNLTKVASNTGSKAGDVINYSMVVSNTGNVTLSNVTVSDAGADAGSISPAVITSLAPGASATITASHTLSQAEINAGSYSNQASVAATTPGGTRLTPVLSDDPGKPGTADPTVIAIAANAGLSLSKVATNTGSKAGDVLNYSMMLSNTGNVTLSNVTVTDAGADAGSISPAAIASLAPGAMVTVTASHTLSQAEVNAGSYSNQARVLGSTPGGTTLTPILSDNPNTPAPNDATLSLIAADARMALTKIADNTGSKAGDVINYTLVVSNTGNVTLSNVALTDAGADAGSISPASIASLAPGASITVKARHTLSQAEVNAGSYSNQARVTALTPGGITMPPVSSDDPATPGSEDPTVISIARNGSLTLTKAANNTGSRAGDVINYTLLVTNTGNVTLANIVVTDAGADAGSILPASIAALAPGASATLTASHTLSQAEVNAGRYSNQASATATTFGGTALPPVSSDDPATPAPGDATVIGIAASASMRFSKVADHIGTKAGEVISYRLLLTNTGNVTLSAIAVTDPGADAGSIAPGTIASLAPKDSIAVAARHTLTQQDIDNGFYSNQARVTANTPAGTPLAALFSDDPASSAASDPTVTALIQIGSLNFTKAAINTAGKSGDVINYRMVLTNTGNATLNNLRITDAGADAGSINPAIVSTLAPNASATITARHTLSQSDVDAGLFKNQASISGALPNRTALPILRSDDPATTLSGDSTTSLIGTKAMLTLVKTAVLTGNTISYTFTIKNTGNVSLHNVTLTDAKLGISNRPVNVGTALVPGAAVNVTELYNVTPADNNAGIVTNTATVRALTLSAQVLTDISGTAEDNDLPTSTNVNNASLTLLKSGPSNAAAAENIVYTLQIDNRGVADATGVTIRDLVPAELKSVNWGSVVNGGAVISSGASGNVNDVQLRANIPAGAGITVTITGKTDASFSGKLLNVATLTTAVPGSPVVTTAPVETQVSRKPVLAITKTGPQTAKSGDLVTYLVEVSNNGIGDALALAINDRLSNELVNASWTSNATGEAKVLSGASGSGNSVSILADLPAGPGNKVTLTITGTVLKSFTGKIVNTASAVPSEGLPEVLSNTVETVVAVSDFVIPNIITPNNDGDNDTFKIKGLENYPGTQVLVFNRWGNEVYRSNNYTNDWDGSQLNEGTYYYLVNRKEKSGTVTVFKGWLFIKR</sequence>
<dbReference type="InterPro" id="IPR013783">
    <property type="entry name" value="Ig-like_fold"/>
</dbReference>
<evidence type="ECO:0000313" key="5">
    <source>
        <dbReference type="Proteomes" id="UP000192756"/>
    </source>
</evidence>
<dbReference type="InterPro" id="IPR026341">
    <property type="entry name" value="T9SS_type_B"/>
</dbReference>
<feature type="domain" description="DUF7507" evidence="3">
    <location>
        <begin position="398"/>
        <end position="494"/>
    </location>
</feature>
<accession>A0A1W2EEJ3</accession>
<dbReference type="NCBIfam" id="TIGR01451">
    <property type="entry name" value="B_ant_repeat"/>
    <property type="match status" value="10"/>
</dbReference>
<dbReference type="SMART" id="SM00710">
    <property type="entry name" value="PbH1"/>
    <property type="match status" value="8"/>
</dbReference>
<feature type="domain" description="DUF11" evidence="2">
    <location>
        <begin position="1245"/>
        <end position="1354"/>
    </location>
</feature>
<evidence type="ECO:0000256" key="1">
    <source>
        <dbReference type="SAM" id="MobiDB-lite"/>
    </source>
</evidence>
<organism evidence="4 5">
    <name type="scientific">Pedobacter africanus</name>
    <dbReference type="NCBI Taxonomy" id="151894"/>
    <lineage>
        <taxon>Bacteria</taxon>
        <taxon>Pseudomonadati</taxon>
        <taxon>Bacteroidota</taxon>
        <taxon>Sphingobacteriia</taxon>
        <taxon>Sphingobacteriales</taxon>
        <taxon>Sphingobacteriaceae</taxon>
        <taxon>Pedobacter</taxon>
    </lineage>
</organism>
<dbReference type="Pfam" id="PF01345">
    <property type="entry name" value="DUF11"/>
    <property type="match status" value="2"/>
</dbReference>
<dbReference type="NCBIfam" id="TIGR04131">
    <property type="entry name" value="Bac_Flav_CTERM"/>
    <property type="match status" value="1"/>
</dbReference>
<gene>
    <name evidence="4" type="ORF">SAMN04488524_4722</name>
</gene>
<dbReference type="Pfam" id="PF13585">
    <property type="entry name" value="CHU_C"/>
    <property type="match status" value="1"/>
</dbReference>
<dbReference type="InterPro" id="IPR047589">
    <property type="entry name" value="DUF11_rpt"/>
</dbReference>
<feature type="region of interest" description="Disordered" evidence="1">
    <location>
        <begin position="1"/>
        <end position="20"/>
    </location>
</feature>
<dbReference type="PANTHER" id="PTHR34819:SF3">
    <property type="entry name" value="CELL SURFACE PROTEIN"/>
    <property type="match status" value="1"/>
</dbReference>
<dbReference type="Proteomes" id="UP000192756">
    <property type="component" value="Unassembled WGS sequence"/>
</dbReference>
<dbReference type="InterPro" id="IPR001434">
    <property type="entry name" value="OmcB-like_DUF11"/>
</dbReference>
<feature type="domain" description="DUF7507" evidence="3">
    <location>
        <begin position="276"/>
        <end position="373"/>
    </location>
</feature>
<feature type="domain" description="DUF7507" evidence="3">
    <location>
        <begin position="761"/>
        <end position="856"/>
    </location>
</feature>
<dbReference type="RefSeq" id="WP_144009033.1">
    <property type="nucleotide sequence ID" value="NZ_FWXT01000006.1"/>
</dbReference>
<dbReference type="PANTHER" id="PTHR34819">
    <property type="entry name" value="LARGE CYSTEINE-RICH PERIPLASMIC PROTEIN OMCB"/>
    <property type="match status" value="1"/>
</dbReference>
<feature type="domain" description="DUF7507" evidence="3">
    <location>
        <begin position="156"/>
        <end position="251"/>
    </location>
</feature>
<name>A0A1W2EEJ3_9SPHI</name>